<dbReference type="PANTHER" id="PTHR10416:SF0">
    <property type="entry name" value="DNA POLYMERASE DELTA SUBUNIT 2"/>
    <property type="match status" value="1"/>
</dbReference>
<dbReference type="InterPro" id="IPR024826">
    <property type="entry name" value="DNA_pol_delta/II_ssu"/>
</dbReference>
<dbReference type="AlphaFoldDB" id="G0UJR8"/>
<dbReference type="InterPro" id="IPR040663">
    <property type="entry name" value="DNA_pol_D_N"/>
</dbReference>
<proteinExistence type="inferred from homology"/>
<dbReference type="GO" id="GO:0006271">
    <property type="term" value="P:DNA strand elongation involved in DNA replication"/>
    <property type="evidence" value="ECO:0007669"/>
    <property type="project" value="TreeGrafter"/>
</dbReference>
<dbReference type="PANTHER" id="PTHR10416">
    <property type="entry name" value="DNA POLYMERASE DELTA SUBUNIT 2"/>
    <property type="match status" value="1"/>
</dbReference>
<dbReference type="GO" id="GO:0043625">
    <property type="term" value="C:delta DNA polymerase complex"/>
    <property type="evidence" value="ECO:0007669"/>
    <property type="project" value="TreeGrafter"/>
</dbReference>
<evidence type="ECO:0000259" key="3">
    <source>
        <dbReference type="Pfam" id="PF04042"/>
    </source>
</evidence>
<dbReference type="FunFam" id="3.60.21.50:FF:000012">
    <property type="entry name" value="DNA polymerase delta subunit 2, putative"/>
    <property type="match status" value="1"/>
</dbReference>
<dbReference type="InterPro" id="IPR007185">
    <property type="entry name" value="DNA_pol_a/d/e_bsu"/>
</dbReference>
<organism evidence="5">
    <name type="scientific">Trypanosoma congolense (strain IL3000)</name>
    <dbReference type="NCBI Taxonomy" id="1068625"/>
    <lineage>
        <taxon>Eukaryota</taxon>
        <taxon>Discoba</taxon>
        <taxon>Euglenozoa</taxon>
        <taxon>Kinetoplastea</taxon>
        <taxon>Metakinetoplastina</taxon>
        <taxon>Trypanosomatida</taxon>
        <taxon>Trypanosomatidae</taxon>
        <taxon>Trypanosoma</taxon>
        <taxon>Nannomonas</taxon>
    </lineage>
</organism>
<gene>
    <name evidence="5" type="ORF">TCIL3000_3_360</name>
</gene>
<evidence type="ECO:0000313" key="5">
    <source>
        <dbReference type="EMBL" id="CCC89622.1"/>
    </source>
</evidence>
<sequence>MTKTLAGTGSVDQPQKRAELPIRPTHQRFLLRQRHFTHQYAAMYSARLQALEERAFQAIRAKVLDATGDGSLPPHTRVLELVPHQRAICTGIIYKQSRLLPRFLDEYQKELVRIDAGGEEDGEAMVEGPLCPDPFIVRESAVNLTFANGSDGDLRSQQCFPNICAPDDELYMEDDSGRVRLENIPADMMCTGVVLGVDGTLLESGRLSVHRYALGDLRKVYVPRLIPNVPPRTPRYIAFVCGLELGSPQMQNSASTACARTMVELLVDYLSGAVGDSAMVAQASCITRLVIGGNSIAPTEELRLKKKVKLDPSDHVKFGDDKGGGGAVTSAQLMRELDKVLKRIVCSVEVELMPGDNDMTNAFHPQQPMHPLLLSESARCSSMRLVTNPYEFVALSSDESGVDASDGTNTTSKGETLFFVSSGSNIHCVSRETNINSRLDAMSFVLRSGCACPTAPNTLFSYPFKDVDPFVFPQAPHCFVCCDQPEWQTRWEPLESFSPTYDANTNEIHVNEEGGETGKDETAAGVRLVCVPPFVQTGILVLVDVNSPKLDTTTVSFMPKL</sequence>
<keyword evidence="2" id="KW-0235">DNA replication</keyword>
<dbReference type="GO" id="GO:0003677">
    <property type="term" value="F:DNA binding"/>
    <property type="evidence" value="ECO:0007669"/>
    <property type="project" value="InterPro"/>
</dbReference>
<dbReference type="EMBL" id="HE575316">
    <property type="protein sequence ID" value="CCC89622.1"/>
    <property type="molecule type" value="Genomic_DNA"/>
</dbReference>
<name>G0UJR8_TRYCI</name>
<dbReference type="Pfam" id="PF18018">
    <property type="entry name" value="DNA_pol_D_N"/>
    <property type="match status" value="1"/>
</dbReference>
<feature type="domain" description="DNA polymerase delta subunit OB-fold" evidence="4">
    <location>
        <begin position="39"/>
        <end position="211"/>
    </location>
</feature>
<dbReference type="Pfam" id="PF04042">
    <property type="entry name" value="DNA_pol_E_B"/>
    <property type="match status" value="1"/>
</dbReference>
<evidence type="ECO:0000259" key="4">
    <source>
        <dbReference type="Pfam" id="PF18018"/>
    </source>
</evidence>
<comment type="similarity">
    <text evidence="1">Belongs to the DNA polymerase delta/II small subunit family.</text>
</comment>
<dbReference type="VEuPathDB" id="TriTrypDB:TcIL3000_3_360"/>
<dbReference type="Gene3D" id="3.60.21.50">
    <property type="match status" value="1"/>
</dbReference>
<evidence type="ECO:0000256" key="1">
    <source>
        <dbReference type="ARBA" id="ARBA00006035"/>
    </source>
</evidence>
<protein>
    <submittedName>
        <fullName evidence="5">Uncharacterized protein TCIL3000_3_360</fullName>
    </submittedName>
</protein>
<feature type="domain" description="DNA polymerase alpha/delta/epsilon subunit B" evidence="3">
    <location>
        <begin position="237"/>
        <end position="486"/>
    </location>
</feature>
<evidence type="ECO:0000256" key="2">
    <source>
        <dbReference type="ARBA" id="ARBA00022705"/>
    </source>
</evidence>
<reference evidence="5" key="1">
    <citation type="journal article" date="2012" name="Proc. Natl. Acad. Sci. U.S.A.">
        <title>Antigenic diversity is generated by distinct evolutionary mechanisms in African trypanosome species.</title>
        <authorList>
            <person name="Jackson A.P."/>
            <person name="Berry A."/>
            <person name="Aslett M."/>
            <person name="Allison H.C."/>
            <person name="Burton P."/>
            <person name="Vavrova-Anderson J."/>
            <person name="Brown R."/>
            <person name="Browne H."/>
            <person name="Corton N."/>
            <person name="Hauser H."/>
            <person name="Gamble J."/>
            <person name="Gilderthorp R."/>
            <person name="Marcello L."/>
            <person name="McQuillan J."/>
            <person name="Otto T.D."/>
            <person name="Quail M.A."/>
            <person name="Sanders M.J."/>
            <person name="van Tonder A."/>
            <person name="Ginger M.L."/>
            <person name="Field M.C."/>
            <person name="Barry J.D."/>
            <person name="Hertz-Fowler C."/>
            <person name="Berriman M."/>
        </authorList>
    </citation>
    <scope>NUCLEOTIDE SEQUENCE</scope>
    <source>
        <strain evidence="5">IL3000</strain>
    </source>
</reference>
<accession>G0UJR8</accession>